<dbReference type="KEGG" id="msd:MYSTI_02023"/>
<dbReference type="STRING" id="1278073.MYSTI_02023"/>
<sequence>MFDWFRRRFRGTSTMPRPSELSNAVRMKAASPPDKAPGAIPWGCWVWMDLPWQFQERFLGFTYVDPDAGLSAKGGPESSEELIEQPSFTVRLPGGFPFQVLTSEEVSARGLPATPSWLVHYGPQPDPESPWRKDPSLQGLFHERHPNDLQVMVHDGEPRRTQRAPEMCWVRVLRAEQGPARRALLNLEQATPSQVDSLGDTWVYVARLLNAPHQLRGIRQDDELRFITGTGLAHPLQVTEKYLQERANWLIAPCDKCGWSEAFDAPSTMARLRFPEMPPDSDVKTFSAFCPLCGGIQLLAREDVN</sequence>
<proteinExistence type="predicted"/>
<name>L7U706_MYXSD</name>
<evidence type="ECO:0000313" key="1">
    <source>
        <dbReference type="EMBL" id="AGC43352.1"/>
    </source>
</evidence>
<dbReference type="EMBL" id="CP004025">
    <property type="protein sequence ID" value="AGC43352.1"/>
    <property type="molecule type" value="Genomic_DNA"/>
</dbReference>
<keyword evidence="2" id="KW-1185">Reference proteome</keyword>
<dbReference type="Proteomes" id="UP000011131">
    <property type="component" value="Chromosome"/>
</dbReference>
<gene>
    <name evidence="1" type="ordered locus">MYSTI_02023</name>
</gene>
<dbReference type="PATRIC" id="fig|1278073.3.peg.2060"/>
<accession>L7U706</accession>
<reference evidence="1 2" key="1">
    <citation type="journal article" date="2013" name="Genome Announc.">
        <title>Complete genome sequence of Myxococcus stipitatus strain DSM 14675, a fruiting myxobacterium.</title>
        <authorList>
            <person name="Huntley S."/>
            <person name="Kneip S."/>
            <person name="Treuner-Lange A."/>
            <person name="Sogaard-Andersen L."/>
        </authorList>
    </citation>
    <scope>NUCLEOTIDE SEQUENCE [LARGE SCALE GENOMIC DNA]</scope>
    <source>
        <strain evidence="2">DSM 14675 / JCM 12634 / Mx s8</strain>
    </source>
</reference>
<protein>
    <submittedName>
        <fullName evidence="1">Uncharacterized protein</fullName>
    </submittedName>
</protein>
<dbReference type="HOGENOM" id="CLU_911624_0_0_7"/>
<evidence type="ECO:0000313" key="2">
    <source>
        <dbReference type="Proteomes" id="UP000011131"/>
    </source>
</evidence>
<dbReference type="eggNOG" id="ENOG5031FHR">
    <property type="taxonomic scope" value="Bacteria"/>
</dbReference>
<organism evidence="1 2">
    <name type="scientific">Myxococcus stipitatus (strain DSM 14675 / JCM 12634 / Mx s8)</name>
    <dbReference type="NCBI Taxonomy" id="1278073"/>
    <lineage>
        <taxon>Bacteria</taxon>
        <taxon>Pseudomonadati</taxon>
        <taxon>Myxococcota</taxon>
        <taxon>Myxococcia</taxon>
        <taxon>Myxococcales</taxon>
        <taxon>Cystobacterineae</taxon>
        <taxon>Myxococcaceae</taxon>
        <taxon>Myxococcus</taxon>
    </lineage>
</organism>
<dbReference type="AlphaFoldDB" id="L7U706"/>